<dbReference type="AlphaFoldDB" id="A0A2T5V5E6"/>
<dbReference type="RefSeq" id="WP_107991055.1">
    <property type="nucleotide sequence ID" value="NZ_QAYG01000008.1"/>
</dbReference>
<comment type="caution">
    <text evidence="1">The sequence shown here is derived from an EMBL/GenBank/DDBJ whole genome shotgun (WGS) entry which is preliminary data.</text>
</comment>
<keyword evidence="2" id="KW-1185">Reference proteome</keyword>
<dbReference type="EMBL" id="QAYG01000008">
    <property type="protein sequence ID" value="PTW58979.1"/>
    <property type="molecule type" value="Genomic_DNA"/>
</dbReference>
<dbReference type="GO" id="GO:0019441">
    <property type="term" value="P:L-tryptophan catabolic process to kynurenine"/>
    <property type="evidence" value="ECO:0007669"/>
    <property type="project" value="InterPro"/>
</dbReference>
<sequence>MSVETLIDLTHPMENGMPVWPGHPVFEQCSVASFEAGDIACNHSLSLSEHSGTHLDAPAHFVPGGQSIDEVPLWRFFGSLAVIPATDSTPDSVLPASRLEAFEAAHGVLPAGGAVMVHFGWDRYWAHPEEGAKFLRDWPGLSAEAAQLLKARNVSIVGCDCMSIDHFSSTEFPAHRILLGAGILIGENFARLGELPPLCRLSALPLPIKGGSGAPLRAVAHLDGACEGAS</sequence>
<name>A0A2T5V5E6_9HYPH</name>
<dbReference type="InterPro" id="IPR037175">
    <property type="entry name" value="KFase_sf"/>
</dbReference>
<protein>
    <submittedName>
        <fullName evidence="1">Kynurenine formamidase</fullName>
    </submittedName>
</protein>
<gene>
    <name evidence="1" type="ORF">C8N35_10814</name>
</gene>
<dbReference type="OrthoDB" id="9777007at2"/>
<dbReference type="GO" id="GO:0004061">
    <property type="term" value="F:arylformamidase activity"/>
    <property type="evidence" value="ECO:0007669"/>
    <property type="project" value="InterPro"/>
</dbReference>
<evidence type="ECO:0000313" key="1">
    <source>
        <dbReference type="EMBL" id="PTW58979.1"/>
    </source>
</evidence>
<reference evidence="1 2" key="1">
    <citation type="submission" date="2018-04" db="EMBL/GenBank/DDBJ databases">
        <title>Genomic Encyclopedia of Archaeal and Bacterial Type Strains, Phase II (KMG-II): from individual species to whole genera.</title>
        <authorList>
            <person name="Goeker M."/>
        </authorList>
    </citation>
    <scope>NUCLEOTIDE SEQUENCE [LARGE SCALE GENOMIC DNA]</scope>
    <source>
        <strain evidence="1 2">DSM 23382</strain>
    </source>
</reference>
<dbReference type="SUPFAM" id="SSF102198">
    <property type="entry name" value="Putative cyclase"/>
    <property type="match status" value="1"/>
</dbReference>
<proteinExistence type="predicted"/>
<evidence type="ECO:0000313" key="2">
    <source>
        <dbReference type="Proteomes" id="UP000244081"/>
    </source>
</evidence>
<dbReference type="InterPro" id="IPR007325">
    <property type="entry name" value="KFase/CYL"/>
</dbReference>
<organism evidence="1 2">
    <name type="scientific">Breoghania corrubedonensis</name>
    <dbReference type="NCBI Taxonomy" id="665038"/>
    <lineage>
        <taxon>Bacteria</taxon>
        <taxon>Pseudomonadati</taxon>
        <taxon>Pseudomonadota</taxon>
        <taxon>Alphaproteobacteria</taxon>
        <taxon>Hyphomicrobiales</taxon>
        <taxon>Stappiaceae</taxon>
        <taxon>Breoghania</taxon>
    </lineage>
</organism>
<dbReference type="PANTHER" id="PTHR31118">
    <property type="entry name" value="CYCLASE-LIKE PROTEIN 2"/>
    <property type="match status" value="1"/>
</dbReference>
<accession>A0A2T5V5E6</accession>
<dbReference type="Proteomes" id="UP000244081">
    <property type="component" value="Unassembled WGS sequence"/>
</dbReference>
<dbReference type="Pfam" id="PF04199">
    <property type="entry name" value="Cyclase"/>
    <property type="match status" value="1"/>
</dbReference>
<dbReference type="Gene3D" id="3.50.30.50">
    <property type="entry name" value="Putative cyclase"/>
    <property type="match status" value="1"/>
</dbReference>
<dbReference type="PANTHER" id="PTHR31118:SF12">
    <property type="entry name" value="CYCLASE-LIKE PROTEIN 2"/>
    <property type="match status" value="1"/>
</dbReference>